<name>A0ABD0NIL6_CIRMR</name>
<accession>A0ABD0NIL6</accession>
<reference evidence="2 3" key="1">
    <citation type="submission" date="2024-05" db="EMBL/GenBank/DDBJ databases">
        <title>Genome sequencing and assembly of Indian major carp, Cirrhinus mrigala (Hamilton, 1822).</title>
        <authorList>
            <person name="Mohindra V."/>
            <person name="Chowdhury L.M."/>
            <person name="Lal K."/>
            <person name="Jena J.K."/>
        </authorList>
    </citation>
    <scope>NUCLEOTIDE SEQUENCE [LARGE SCALE GENOMIC DNA]</scope>
    <source>
        <strain evidence="2">CM1030</strain>
        <tissue evidence="2">Blood</tissue>
    </source>
</reference>
<dbReference type="Gene3D" id="2.60.40.10">
    <property type="entry name" value="Immunoglobulins"/>
    <property type="match status" value="1"/>
</dbReference>
<feature type="domain" description="Immunoglobulin V-set" evidence="1">
    <location>
        <begin position="2"/>
        <end position="88"/>
    </location>
</feature>
<protein>
    <recommendedName>
        <fullName evidence="1">Immunoglobulin V-set domain-containing protein</fullName>
    </recommendedName>
</protein>
<feature type="non-terminal residue" evidence="2">
    <location>
        <position position="100"/>
    </location>
</feature>
<dbReference type="AlphaFoldDB" id="A0ABD0NIL6"/>
<dbReference type="InterPro" id="IPR013783">
    <property type="entry name" value="Ig-like_fold"/>
</dbReference>
<dbReference type="InterPro" id="IPR036179">
    <property type="entry name" value="Ig-like_dom_sf"/>
</dbReference>
<gene>
    <name evidence="2" type="ORF">M9458_044791</name>
</gene>
<proteinExistence type="predicted"/>
<dbReference type="InterPro" id="IPR013106">
    <property type="entry name" value="Ig_V-set"/>
</dbReference>
<dbReference type="Proteomes" id="UP001529510">
    <property type="component" value="Unassembled WGS sequence"/>
</dbReference>
<organism evidence="2 3">
    <name type="scientific">Cirrhinus mrigala</name>
    <name type="common">Mrigala</name>
    <dbReference type="NCBI Taxonomy" id="683832"/>
    <lineage>
        <taxon>Eukaryota</taxon>
        <taxon>Metazoa</taxon>
        <taxon>Chordata</taxon>
        <taxon>Craniata</taxon>
        <taxon>Vertebrata</taxon>
        <taxon>Euteleostomi</taxon>
        <taxon>Actinopterygii</taxon>
        <taxon>Neopterygii</taxon>
        <taxon>Teleostei</taxon>
        <taxon>Ostariophysi</taxon>
        <taxon>Cypriniformes</taxon>
        <taxon>Cyprinidae</taxon>
        <taxon>Labeoninae</taxon>
        <taxon>Labeonini</taxon>
        <taxon>Cirrhinus</taxon>
    </lineage>
</organism>
<evidence type="ECO:0000313" key="2">
    <source>
        <dbReference type="EMBL" id="KAL0161066.1"/>
    </source>
</evidence>
<comment type="caution">
    <text evidence="2">The sequence shown here is derived from an EMBL/GenBank/DDBJ whole genome shotgun (WGS) entry which is preliminary data.</text>
</comment>
<keyword evidence="3" id="KW-1185">Reference proteome</keyword>
<dbReference type="EMBL" id="JAMKFB020000022">
    <property type="protein sequence ID" value="KAL0161066.1"/>
    <property type="molecule type" value="Genomic_DNA"/>
</dbReference>
<dbReference type="PANTHER" id="PTHR21063:SF4">
    <property type="entry name" value="CD48 ANTIGEN-RELATED"/>
    <property type="match status" value="1"/>
</dbReference>
<dbReference type="SUPFAM" id="SSF48726">
    <property type="entry name" value="Immunoglobulin"/>
    <property type="match status" value="1"/>
</dbReference>
<sequence length="100" mass="11189">MEGESVTLDAGLTETRRDVTIAWCYETDDNLIAEITNGDRRANAGADGRFRSKLRLNESGDLTISNIRTIHSGLYKLKISSSGRSKYQISTYVKFIVTVR</sequence>
<evidence type="ECO:0000313" key="3">
    <source>
        <dbReference type="Proteomes" id="UP001529510"/>
    </source>
</evidence>
<evidence type="ECO:0000259" key="1">
    <source>
        <dbReference type="Pfam" id="PF07686"/>
    </source>
</evidence>
<dbReference type="PANTHER" id="PTHR21063">
    <property type="entry name" value="LFA-3"/>
    <property type="match status" value="1"/>
</dbReference>
<dbReference type="Pfam" id="PF07686">
    <property type="entry name" value="V-set"/>
    <property type="match status" value="1"/>
</dbReference>